<accession>A0A6A6FUX1</accession>
<proteinExistence type="predicted"/>
<dbReference type="AlphaFoldDB" id="A0A6A6FUX1"/>
<dbReference type="EMBL" id="ML992663">
    <property type="protein sequence ID" value="KAF2217302.1"/>
    <property type="molecule type" value="Genomic_DNA"/>
</dbReference>
<feature type="compositionally biased region" description="Polar residues" evidence="1">
    <location>
        <begin position="378"/>
        <end position="387"/>
    </location>
</feature>
<dbReference type="Proteomes" id="UP000799539">
    <property type="component" value="Unassembled WGS sequence"/>
</dbReference>
<evidence type="ECO:0000313" key="2">
    <source>
        <dbReference type="EMBL" id="KAF2217302.1"/>
    </source>
</evidence>
<feature type="region of interest" description="Disordered" evidence="1">
    <location>
        <begin position="161"/>
        <end position="181"/>
    </location>
</feature>
<name>A0A6A6FUX1_9PEZI</name>
<feature type="region of interest" description="Disordered" evidence="1">
    <location>
        <begin position="289"/>
        <end position="338"/>
    </location>
</feature>
<feature type="compositionally biased region" description="Basic and acidic residues" evidence="1">
    <location>
        <begin position="163"/>
        <end position="173"/>
    </location>
</feature>
<feature type="compositionally biased region" description="Basic and acidic residues" evidence="1">
    <location>
        <begin position="289"/>
        <end position="317"/>
    </location>
</feature>
<dbReference type="OrthoDB" id="3642840at2759"/>
<reference evidence="2" key="1">
    <citation type="journal article" date="2020" name="Stud. Mycol.">
        <title>101 Dothideomycetes genomes: a test case for predicting lifestyles and emergence of pathogens.</title>
        <authorList>
            <person name="Haridas S."/>
            <person name="Albert R."/>
            <person name="Binder M."/>
            <person name="Bloem J."/>
            <person name="Labutti K."/>
            <person name="Salamov A."/>
            <person name="Andreopoulos B."/>
            <person name="Baker S."/>
            <person name="Barry K."/>
            <person name="Bills G."/>
            <person name="Bluhm B."/>
            <person name="Cannon C."/>
            <person name="Castanera R."/>
            <person name="Culley D."/>
            <person name="Daum C."/>
            <person name="Ezra D."/>
            <person name="Gonzalez J."/>
            <person name="Henrissat B."/>
            <person name="Kuo A."/>
            <person name="Liang C."/>
            <person name="Lipzen A."/>
            <person name="Lutzoni F."/>
            <person name="Magnuson J."/>
            <person name="Mondo S."/>
            <person name="Nolan M."/>
            <person name="Ohm R."/>
            <person name="Pangilinan J."/>
            <person name="Park H.-J."/>
            <person name="Ramirez L."/>
            <person name="Alfaro M."/>
            <person name="Sun H."/>
            <person name="Tritt A."/>
            <person name="Yoshinaga Y."/>
            <person name="Zwiers L.-H."/>
            <person name="Turgeon B."/>
            <person name="Goodwin S."/>
            <person name="Spatafora J."/>
            <person name="Crous P."/>
            <person name="Grigoriev I."/>
        </authorList>
    </citation>
    <scope>NUCLEOTIDE SEQUENCE</scope>
    <source>
        <strain evidence="2">SCOH1-5</strain>
    </source>
</reference>
<organism evidence="2 3">
    <name type="scientific">Cercospora zeae-maydis SCOH1-5</name>
    <dbReference type="NCBI Taxonomy" id="717836"/>
    <lineage>
        <taxon>Eukaryota</taxon>
        <taxon>Fungi</taxon>
        <taxon>Dikarya</taxon>
        <taxon>Ascomycota</taxon>
        <taxon>Pezizomycotina</taxon>
        <taxon>Dothideomycetes</taxon>
        <taxon>Dothideomycetidae</taxon>
        <taxon>Mycosphaerellales</taxon>
        <taxon>Mycosphaerellaceae</taxon>
        <taxon>Cercospora</taxon>
    </lineage>
</organism>
<sequence length="452" mass="50339">MGQDLFRWDEGGVLKHHCPICQTPLSHEKCRTTCLGRHVEWCHRYHSLFRVNWASRCAACKTTDEQHEKRHRDIAEILHRVKKLVADKEAAAMALSTPRAPRTLLTADALHNIADPLTPSPSSSNAKTTKREKKAAKKVAKAMERDKVVTTADIERVAQVLHPEPEKEAAKADDESEDVPEDEDIKWNLSFNYTTCNTKSLRHDYIARDRNDQFEVPEDDIRSILEKFEVNVNVGGKEGDLVAELTKAIKSDLQCFHEELETTARSKAGFWRWANKKHYRALMDRGKEWDDKHKPFDRKDSEAELEARRGSTQDRDQNAATGEDDDCGASSHGSSVIVPSLTNSAGTIEETVLTAPSTLQDPQAERMLVGLSPETPKKCSTSKQTPAKMSVKADSAQDQGWTQVGKKPTKPLPKPAKVKISLSGNGGLRHLAPTKPKGKFGALSWADTAKGQ</sequence>
<keyword evidence="3" id="KW-1185">Reference proteome</keyword>
<feature type="region of interest" description="Disordered" evidence="1">
    <location>
        <begin position="373"/>
        <end position="452"/>
    </location>
</feature>
<evidence type="ECO:0000313" key="3">
    <source>
        <dbReference type="Proteomes" id="UP000799539"/>
    </source>
</evidence>
<gene>
    <name evidence="2" type="ORF">CERZMDRAFT_81233</name>
</gene>
<protein>
    <submittedName>
        <fullName evidence="2">Uncharacterized protein</fullName>
    </submittedName>
</protein>
<evidence type="ECO:0000256" key="1">
    <source>
        <dbReference type="SAM" id="MobiDB-lite"/>
    </source>
</evidence>